<dbReference type="AlphaFoldDB" id="A0AAW1KL49"/>
<dbReference type="EMBL" id="JASPKY010000216">
    <property type="protein sequence ID" value="KAK9719828.1"/>
    <property type="molecule type" value="Genomic_DNA"/>
</dbReference>
<proteinExistence type="predicted"/>
<keyword evidence="2" id="KW-1185">Reference proteome</keyword>
<sequence length="116" mass="13995">MTKRIIKQYIGVEVKIKSAAKIGHKTCLLELEDQGDKEEILRNKFKLKNVRNERIYINDELTRNEREQQRQMRKIAKQERGKGNTVKIGYRKQTINGEIWRWNRDKEIIEKERAKN</sequence>
<comment type="caution">
    <text evidence="1">The sequence shown here is derived from an EMBL/GenBank/DDBJ whole genome shotgun (WGS) entry which is preliminary data.</text>
</comment>
<evidence type="ECO:0000313" key="1">
    <source>
        <dbReference type="EMBL" id="KAK9719828.1"/>
    </source>
</evidence>
<accession>A0AAW1KL49</accession>
<gene>
    <name evidence="1" type="ORF">QE152_g22478</name>
</gene>
<evidence type="ECO:0000313" key="2">
    <source>
        <dbReference type="Proteomes" id="UP001458880"/>
    </source>
</evidence>
<protein>
    <submittedName>
        <fullName evidence="1">Uncharacterized protein</fullName>
    </submittedName>
</protein>
<dbReference type="Proteomes" id="UP001458880">
    <property type="component" value="Unassembled WGS sequence"/>
</dbReference>
<reference evidence="1 2" key="1">
    <citation type="journal article" date="2024" name="BMC Genomics">
        <title>De novo assembly and annotation of Popillia japonica's genome with initial clues to its potential as an invasive pest.</title>
        <authorList>
            <person name="Cucini C."/>
            <person name="Boschi S."/>
            <person name="Funari R."/>
            <person name="Cardaioli E."/>
            <person name="Iannotti N."/>
            <person name="Marturano G."/>
            <person name="Paoli F."/>
            <person name="Bruttini M."/>
            <person name="Carapelli A."/>
            <person name="Frati F."/>
            <person name="Nardi F."/>
        </authorList>
    </citation>
    <scope>NUCLEOTIDE SEQUENCE [LARGE SCALE GENOMIC DNA]</scope>
    <source>
        <strain evidence="1">DMR45628</strain>
    </source>
</reference>
<organism evidence="1 2">
    <name type="scientific">Popillia japonica</name>
    <name type="common">Japanese beetle</name>
    <dbReference type="NCBI Taxonomy" id="7064"/>
    <lineage>
        <taxon>Eukaryota</taxon>
        <taxon>Metazoa</taxon>
        <taxon>Ecdysozoa</taxon>
        <taxon>Arthropoda</taxon>
        <taxon>Hexapoda</taxon>
        <taxon>Insecta</taxon>
        <taxon>Pterygota</taxon>
        <taxon>Neoptera</taxon>
        <taxon>Endopterygota</taxon>
        <taxon>Coleoptera</taxon>
        <taxon>Polyphaga</taxon>
        <taxon>Scarabaeiformia</taxon>
        <taxon>Scarabaeidae</taxon>
        <taxon>Rutelinae</taxon>
        <taxon>Popillia</taxon>
    </lineage>
</organism>
<name>A0AAW1KL49_POPJA</name>